<dbReference type="Gramene" id="VVA38855">
    <property type="protein sequence ID" value="VVA38855"/>
    <property type="gene ID" value="Prudul26B029318"/>
</dbReference>
<proteinExistence type="predicted"/>
<evidence type="ECO:0000313" key="1">
    <source>
        <dbReference type="EMBL" id="VVA38855.1"/>
    </source>
</evidence>
<name>A0A5E4GG63_PRUDU</name>
<organism evidence="1 2">
    <name type="scientific">Prunus dulcis</name>
    <name type="common">Almond</name>
    <name type="synonym">Amygdalus dulcis</name>
    <dbReference type="NCBI Taxonomy" id="3755"/>
    <lineage>
        <taxon>Eukaryota</taxon>
        <taxon>Viridiplantae</taxon>
        <taxon>Streptophyta</taxon>
        <taxon>Embryophyta</taxon>
        <taxon>Tracheophyta</taxon>
        <taxon>Spermatophyta</taxon>
        <taxon>Magnoliopsida</taxon>
        <taxon>eudicotyledons</taxon>
        <taxon>Gunneridae</taxon>
        <taxon>Pentapetalae</taxon>
        <taxon>rosids</taxon>
        <taxon>fabids</taxon>
        <taxon>Rosales</taxon>
        <taxon>Rosaceae</taxon>
        <taxon>Amygdaloideae</taxon>
        <taxon>Amygdaleae</taxon>
        <taxon>Prunus</taxon>
    </lineage>
</organism>
<dbReference type="PANTHER" id="PTHR45835">
    <property type="entry name" value="YALI0A06105P"/>
    <property type="match status" value="1"/>
</dbReference>
<protein>
    <submittedName>
        <fullName evidence="1">PREDICTED: Retrotransposable element Tf2</fullName>
    </submittedName>
</protein>
<feature type="non-terminal residue" evidence="1">
    <location>
        <position position="1"/>
    </location>
</feature>
<accession>A0A5E4GG63</accession>
<gene>
    <name evidence="1" type="ORF">ALMOND_2B029318</name>
</gene>
<dbReference type="AlphaFoldDB" id="A0A5E4GG63"/>
<dbReference type="InParanoid" id="A0A5E4GG63"/>
<dbReference type="InterPro" id="IPR036397">
    <property type="entry name" value="RNaseH_sf"/>
</dbReference>
<reference evidence="2" key="1">
    <citation type="journal article" date="2020" name="Plant J.">
        <title>Transposons played a major role in the diversification between the closely related almond and peach genomes: results from the almond genome sequence.</title>
        <authorList>
            <person name="Alioto T."/>
            <person name="Alexiou K.G."/>
            <person name="Bardil A."/>
            <person name="Barteri F."/>
            <person name="Castanera R."/>
            <person name="Cruz F."/>
            <person name="Dhingra A."/>
            <person name="Duval H."/>
            <person name="Fernandez I Marti A."/>
            <person name="Frias L."/>
            <person name="Galan B."/>
            <person name="Garcia J.L."/>
            <person name="Howad W."/>
            <person name="Gomez-Garrido J."/>
            <person name="Gut M."/>
            <person name="Julca I."/>
            <person name="Morata J."/>
            <person name="Puigdomenech P."/>
            <person name="Ribeca P."/>
            <person name="Rubio Cabetas M.J."/>
            <person name="Vlasova A."/>
            <person name="Wirthensohn M."/>
            <person name="Garcia-Mas J."/>
            <person name="Gabaldon T."/>
            <person name="Casacuberta J.M."/>
            <person name="Arus P."/>
        </authorList>
    </citation>
    <scope>NUCLEOTIDE SEQUENCE [LARGE SCALE GENOMIC DNA]</scope>
    <source>
        <strain evidence="2">cv. Texas</strain>
    </source>
</reference>
<sequence>VKVERHKPTGLLQLLPIPEWKWEHITMDFVFKLPRTWSNHDGLWVILDRPTKSAHFLPVKATYTLNKLAKIFIAEILRLHGVLVSIVSDRDPRFTSYFWT</sequence>
<dbReference type="Gene3D" id="3.30.420.10">
    <property type="entry name" value="Ribonuclease H-like superfamily/Ribonuclease H"/>
    <property type="match status" value="1"/>
</dbReference>
<feature type="non-terminal residue" evidence="1">
    <location>
        <position position="100"/>
    </location>
</feature>
<dbReference type="PANTHER" id="PTHR45835:SF99">
    <property type="entry name" value="CHROMO DOMAIN-CONTAINING PROTEIN-RELATED"/>
    <property type="match status" value="1"/>
</dbReference>
<dbReference type="InterPro" id="IPR012337">
    <property type="entry name" value="RNaseH-like_sf"/>
</dbReference>
<dbReference type="OMA" id="PRTWSNH"/>
<dbReference type="SUPFAM" id="SSF53098">
    <property type="entry name" value="Ribonuclease H-like"/>
    <property type="match status" value="1"/>
</dbReference>
<evidence type="ECO:0000313" key="2">
    <source>
        <dbReference type="Proteomes" id="UP000327085"/>
    </source>
</evidence>
<dbReference type="GO" id="GO:0003676">
    <property type="term" value="F:nucleic acid binding"/>
    <property type="evidence" value="ECO:0007669"/>
    <property type="project" value="InterPro"/>
</dbReference>
<dbReference type="EMBL" id="CABIKO010000700">
    <property type="protein sequence ID" value="VVA38855.1"/>
    <property type="molecule type" value="Genomic_DNA"/>
</dbReference>
<dbReference type="Proteomes" id="UP000327085">
    <property type="component" value="Chromosome 7"/>
</dbReference>